<dbReference type="EMBL" id="ML208297">
    <property type="protein sequence ID" value="TFK71513.1"/>
    <property type="molecule type" value="Genomic_DNA"/>
</dbReference>
<dbReference type="Proteomes" id="UP000308600">
    <property type="component" value="Unassembled WGS sequence"/>
</dbReference>
<evidence type="ECO:0000313" key="1">
    <source>
        <dbReference type="EMBL" id="TFK71513.1"/>
    </source>
</evidence>
<reference evidence="1 2" key="1">
    <citation type="journal article" date="2019" name="Nat. Ecol. Evol.">
        <title>Megaphylogeny resolves global patterns of mushroom evolution.</title>
        <authorList>
            <person name="Varga T."/>
            <person name="Krizsan K."/>
            <person name="Foldi C."/>
            <person name="Dima B."/>
            <person name="Sanchez-Garcia M."/>
            <person name="Sanchez-Ramirez S."/>
            <person name="Szollosi G.J."/>
            <person name="Szarkandi J.G."/>
            <person name="Papp V."/>
            <person name="Albert L."/>
            <person name="Andreopoulos W."/>
            <person name="Angelini C."/>
            <person name="Antonin V."/>
            <person name="Barry K.W."/>
            <person name="Bougher N.L."/>
            <person name="Buchanan P."/>
            <person name="Buyck B."/>
            <person name="Bense V."/>
            <person name="Catcheside P."/>
            <person name="Chovatia M."/>
            <person name="Cooper J."/>
            <person name="Damon W."/>
            <person name="Desjardin D."/>
            <person name="Finy P."/>
            <person name="Geml J."/>
            <person name="Haridas S."/>
            <person name="Hughes K."/>
            <person name="Justo A."/>
            <person name="Karasinski D."/>
            <person name="Kautmanova I."/>
            <person name="Kiss B."/>
            <person name="Kocsube S."/>
            <person name="Kotiranta H."/>
            <person name="LaButti K.M."/>
            <person name="Lechner B.E."/>
            <person name="Liimatainen K."/>
            <person name="Lipzen A."/>
            <person name="Lukacs Z."/>
            <person name="Mihaltcheva S."/>
            <person name="Morgado L.N."/>
            <person name="Niskanen T."/>
            <person name="Noordeloos M.E."/>
            <person name="Ohm R.A."/>
            <person name="Ortiz-Santana B."/>
            <person name="Ovrebo C."/>
            <person name="Racz N."/>
            <person name="Riley R."/>
            <person name="Savchenko A."/>
            <person name="Shiryaev A."/>
            <person name="Soop K."/>
            <person name="Spirin V."/>
            <person name="Szebenyi C."/>
            <person name="Tomsovsky M."/>
            <person name="Tulloss R.E."/>
            <person name="Uehling J."/>
            <person name="Grigoriev I.V."/>
            <person name="Vagvolgyi C."/>
            <person name="Papp T."/>
            <person name="Martin F.M."/>
            <person name="Miettinen O."/>
            <person name="Hibbett D.S."/>
            <person name="Nagy L.G."/>
        </authorList>
    </citation>
    <scope>NUCLEOTIDE SEQUENCE [LARGE SCALE GENOMIC DNA]</scope>
    <source>
        <strain evidence="1 2">NL-1719</strain>
    </source>
</reference>
<name>A0ACD3AZT6_9AGAR</name>
<organism evidence="1 2">
    <name type="scientific">Pluteus cervinus</name>
    <dbReference type="NCBI Taxonomy" id="181527"/>
    <lineage>
        <taxon>Eukaryota</taxon>
        <taxon>Fungi</taxon>
        <taxon>Dikarya</taxon>
        <taxon>Basidiomycota</taxon>
        <taxon>Agaricomycotina</taxon>
        <taxon>Agaricomycetes</taxon>
        <taxon>Agaricomycetidae</taxon>
        <taxon>Agaricales</taxon>
        <taxon>Pluteineae</taxon>
        <taxon>Pluteaceae</taxon>
        <taxon>Pluteus</taxon>
    </lineage>
</organism>
<protein>
    <submittedName>
        <fullName evidence="1">Uncharacterized protein</fullName>
    </submittedName>
</protein>
<keyword evidence="2" id="KW-1185">Reference proteome</keyword>
<gene>
    <name evidence="1" type="ORF">BDN72DRAFT_837563</name>
</gene>
<sequence>MPSTYFDETRAKIDAEILQLRLRILVLSSQRNTLAPIARLPPEVLAKIFVEFHNDSKISQRMGTPDLLTWVCRHWREVAINYPALWSQIGFHHPPSVELYLARSNKLALTISISDLPDNAPPSILVMLQQLPRIEGLSLSSNTDRCNIDELNRAWDFPAPILETLILDGIDLPSDAFQGRIPRLEHIAMSFSNVPLEAPIFSNLTILAIVGPTTGIALREFLPVLRQSPRLTQLELLDAFDTSADPPDHVPEGPVVLSGLKLLSIPHEDCMVAVDFLRNLSLPDAVQARITISCTFYAAPICSSQLTPRLALGHDPDISTVQIFRPQESLAIILRFQHELSPPPNLGPLALAHLGLESLQHLTLDSSSNYPEPLCTLYGRLPQLRIIEVKTFAAISFMSFLVDEGKHVATIFPDILARYNLAADSAITAAIPADEEGVFTPDGLGLRFQSLEHLTISLEYHSYLVCKLPEDYEKWISVNLFARRICGIGLKKMVYVLWSGRDTGALNVACRVVDDIEKDLEDWN</sequence>
<proteinExistence type="predicted"/>
<accession>A0ACD3AZT6</accession>
<evidence type="ECO:0000313" key="2">
    <source>
        <dbReference type="Proteomes" id="UP000308600"/>
    </source>
</evidence>